<organism evidence="3 4">
    <name type="scientific">Bipolaris oryzae ATCC 44560</name>
    <dbReference type="NCBI Taxonomy" id="930090"/>
    <lineage>
        <taxon>Eukaryota</taxon>
        <taxon>Fungi</taxon>
        <taxon>Dikarya</taxon>
        <taxon>Ascomycota</taxon>
        <taxon>Pezizomycotina</taxon>
        <taxon>Dothideomycetes</taxon>
        <taxon>Pleosporomycetidae</taxon>
        <taxon>Pleosporales</taxon>
        <taxon>Pleosporineae</taxon>
        <taxon>Pleosporaceae</taxon>
        <taxon>Bipolaris</taxon>
    </lineage>
</organism>
<keyword evidence="2" id="KW-0732">Signal</keyword>
<dbReference type="HOGENOM" id="CLU_1427758_0_0_1"/>
<dbReference type="EMBL" id="KI963998">
    <property type="protein sequence ID" value="EUC44756.1"/>
    <property type="molecule type" value="Genomic_DNA"/>
</dbReference>
<dbReference type="AlphaFoldDB" id="W6ZMD9"/>
<gene>
    <name evidence="3" type="ORF">COCMIDRAFT_97378</name>
</gene>
<reference evidence="3 4" key="1">
    <citation type="journal article" date="2013" name="PLoS Genet.">
        <title>Comparative genome structure, secondary metabolite, and effector coding capacity across Cochliobolus pathogens.</title>
        <authorList>
            <person name="Condon B.J."/>
            <person name="Leng Y."/>
            <person name="Wu D."/>
            <person name="Bushley K.E."/>
            <person name="Ohm R.A."/>
            <person name="Otillar R."/>
            <person name="Martin J."/>
            <person name="Schackwitz W."/>
            <person name="Grimwood J."/>
            <person name="MohdZainudin N."/>
            <person name="Xue C."/>
            <person name="Wang R."/>
            <person name="Manning V.A."/>
            <person name="Dhillon B."/>
            <person name="Tu Z.J."/>
            <person name="Steffenson B.J."/>
            <person name="Salamov A."/>
            <person name="Sun H."/>
            <person name="Lowry S."/>
            <person name="LaButti K."/>
            <person name="Han J."/>
            <person name="Copeland A."/>
            <person name="Lindquist E."/>
            <person name="Barry K."/>
            <person name="Schmutz J."/>
            <person name="Baker S.E."/>
            <person name="Ciuffetti L.M."/>
            <person name="Grigoriev I.V."/>
            <person name="Zhong S."/>
            <person name="Turgeon B.G."/>
        </authorList>
    </citation>
    <scope>NUCLEOTIDE SEQUENCE [LARGE SCALE GENOMIC DNA]</scope>
    <source>
        <strain evidence="3 4">ATCC 44560</strain>
    </source>
</reference>
<evidence type="ECO:0000313" key="3">
    <source>
        <dbReference type="EMBL" id="EUC44756.1"/>
    </source>
</evidence>
<evidence type="ECO:0000256" key="2">
    <source>
        <dbReference type="SAM" id="SignalP"/>
    </source>
</evidence>
<dbReference type="RefSeq" id="XP_007688761.1">
    <property type="nucleotide sequence ID" value="XM_007690571.1"/>
</dbReference>
<sequence>MVRVILAVAGFVAVALAQQSTYTGPLFDEDTAPYFGSSGLVFPTSADGTPAFPSAPTITPSASSSTIPTPISGSISSTISSAVSSSMLSSIPSPILSSTLSMAVPHNSTISSSATTLSASTISSPATTLSSSSRSSTSDSVSRTSSSTTEDATTSRLTPSSTSIGAAATNFPEALGIMVGGLVAGLAML</sequence>
<proteinExistence type="predicted"/>
<accession>W6ZMD9</accession>
<evidence type="ECO:0000256" key="1">
    <source>
        <dbReference type="SAM" id="MobiDB-lite"/>
    </source>
</evidence>
<protein>
    <recommendedName>
        <fullName evidence="5">REJ domain-containing protein</fullName>
    </recommendedName>
</protein>
<feature type="signal peptide" evidence="2">
    <location>
        <begin position="1"/>
        <end position="17"/>
    </location>
</feature>
<dbReference type="Proteomes" id="UP000054032">
    <property type="component" value="Unassembled WGS sequence"/>
</dbReference>
<name>W6ZMD9_COCMI</name>
<feature type="chain" id="PRO_5004887207" description="REJ domain-containing protein" evidence="2">
    <location>
        <begin position="18"/>
        <end position="189"/>
    </location>
</feature>
<feature type="region of interest" description="Disordered" evidence="1">
    <location>
        <begin position="124"/>
        <end position="163"/>
    </location>
</feature>
<evidence type="ECO:0000313" key="4">
    <source>
        <dbReference type="Proteomes" id="UP000054032"/>
    </source>
</evidence>
<dbReference type="OrthoDB" id="3797249at2759"/>
<keyword evidence="4" id="KW-1185">Reference proteome</keyword>
<dbReference type="GeneID" id="19129048"/>
<dbReference type="KEGG" id="bor:COCMIDRAFT_97378"/>
<feature type="compositionally biased region" description="Low complexity" evidence="1">
    <location>
        <begin position="124"/>
        <end position="155"/>
    </location>
</feature>
<evidence type="ECO:0008006" key="5">
    <source>
        <dbReference type="Google" id="ProtNLM"/>
    </source>
</evidence>